<dbReference type="EMBL" id="QNQT01000007">
    <property type="protein sequence ID" value="RDU35962.1"/>
    <property type="molecule type" value="Genomic_DNA"/>
</dbReference>
<dbReference type="InterPro" id="IPR001567">
    <property type="entry name" value="Pept_M3A_M3B_dom"/>
</dbReference>
<gene>
    <name evidence="9" type="primary">pepF</name>
    <name evidence="9" type="ORF">DRW41_15315</name>
</gene>
<protein>
    <recommendedName>
        <fullName evidence="6">Oligopeptidase F</fullName>
        <ecNumber evidence="6">3.4.24.-</ecNumber>
    </recommendedName>
</protein>
<dbReference type="InterPro" id="IPR013647">
    <property type="entry name" value="OligopepF_N_dom"/>
</dbReference>
<keyword evidence="1 6" id="KW-0645">Protease</keyword>
<sequence length="609" mass="68932">MNKTIEKRLTRSEVPEELTWDLSALFSGIEAWEAELESVREDLKAFGQFKGKLGDGASVLFECLSAQERLAMKLIKLMTYASLNQSADGTDPANQANSSRAAQVRTEANAALSFIDSEILSLPDGAIEAYINEEPGLEAFRKNLFELLETKKHRLSPETEETLAALGEVHSAPYTIYNMSKLADMEFSPIQDKDGNELPVSFALFENRYEFSADTDVRRKAYDSFVKTLKQYKNTIAGTYATEVKKQVTLARLRNYESVTHMLLEPQKVTTEMYNNQLDIIFKELAPHMRRYAKLKKEVLGLDELRFCDLKAPFDPAFNPETTYEEASEIIIDSLKVMGPEYSEIIKRGFEERWVDLADNVGKSTGAFCSSPYGAHPYILITWQNNMRGAFTLAHEFGHAGHFYLANKEQRIMNTRPSMYFVEAPSTMNEMLLAQHLMDKTEDTRMRRWVILQLLGTYYHNFVTHLLEGEFQRRVYAFAEKGGALTAKKLTEIKGDVLSEFWGDSVVLDEGASLTWMRQPHYYMGLYPYTYSAGLTASTAVAKLIKEEGQPAVDRWLEVLRAGGTMKPLELMKHAGVDMSTPQPIKDAVAYVGSLIDELEKSYDSAGRL</sequence>
<organism evidence="9 10">
    <name type="scientific">Neobacillus piezotolerans</name>
    <dbReference type="NCBI Taxonomy" id="2259171"/>
    <lineage>
        <taxon>Bacteria</taxon>
        <taxon>Bacillati</taxon>
        <taxon>Bacillota</taxon>
        <taxon>Bacilli</taxon>
        <taxon>Bacillales</taxon>
        <taxon>Bacillaceae</taxon>
        <taxon>Neobacillus</taxon>
    </lineage>
</organism>
<dbReference type="RefSeq" id="WP_115452889.1">
    <property type="nucleotide sequence ID" value="NZ_QNQT01000007.1"/>
</dbReference>
<dbReference type="AlphaFoldDB" id="A0A3D8GNU5"/>
<evidence type="ECO:0000256" key="3">
    <source>
        <dbReference type="ARBA" id="ARBA00022801"/>
    </source>
</evidence>
<evidence type="ECO:0000256" key="6">
    <source>
        <dbReference type="RuleBase" id="RU368091"/>
    </source>
</evidence>
<comment type="caution">
    <text evidence="9">The sequence shown here is derived from an EMBL/GenBank/DDBJ whole genome shotgun (WGS) entry which is preliminary data.</text>
</comment>
<dbReference type="Proteomes" id="UP000257144">
    <property type="component" value="Unassembled WGS sequence"/>
</dbReference>
<dbReference type="NCBIfam" id="TIGR00181">
    <property type="entry name" value="pepF"/>
    <property type="match status" value="1"/>
</dbReference>
<evidence type="ECO:0000313" key="9">
    <source>
        <dbReference type="EMBL" id="RDU35962.1"/>
    </source>
</evidence>
<keyword evidence="5 6" id="KW-0482">Metalloprotease</keyword>
<name>A0A3D8GNU5_9BACI</name>
<evidence type="ECO:0000256" key="2">
    <source>
        <dbReference type="ARBA" id="ARBA00022723"/>
    </source>
</evidence>
<evidence type="ECO:0000256" key="5">
    <source>
        <dbReference type="ARBA" id="ARBA00023049"/>
    </source>
</evidence>
<dbReference type="InterPro" id="IPR042088">
    <property type="entry name" value="OligoPept_F_C"/>
</dbReference>
<comment type="cofactor">
    <cofactor evidence="6">
        <name>Zn(2+)</name>
        <dbReference type="ChEBI" id="CHEBI:29105"/>
    </cofactor>
    <text evidence="6">Binds 1 zinc ion.</text>
</comment>
<feature type="domain" description="Oligopeptidase F N-terminal" evidence="8">
    <location>
        <begin position="118"/>
        <end position="187"/>
    </location>
</feature>
<dbReference type="InterPro" id="IPR004438">
    <property type="entry name" value="Peptidase_M3B"/>
</dbReference>
<evidence type="ECO:0000256" key="1">
    <source>
        <dbReference type="ARBA" id="ARBA00022670"/>
    </source>
</evidence>
<evidence type="ECO:0000259" key="8">
    <source>
        <dbReference type="Pfam" id="PF08439"/>
    </source>
</evidence>
<dbReference type="GO" id="GO:0006518">
    <property type="term" value="P:peptide metabolic process"/>
    <property type="evidence" value="ECO:0007669"/>
    <property type="project" value="TreeGrafter"/>
</dbReference>
<keyword evidence="2 6" id="KW-0479">Metal-binding</keyword>
<comment type="function">
    <text evidence="6">Has oligopeptidase activity and degrades a variety of small bioactive peptides.</text>
</comment>
<dbReference type="InterPro" id="IPR034009">
    <property type="entry name" value="M3B_PepF_4"/>
</dbReference>
<dbReference type="CDD" id="cd09609">
    <property type="entry name" value="M3B_PepF"/>
    <property type="match status" value="1"/>
</dbReference>
<dbReference type="Pfam" id="PF08439">
    <property type="entry name" value="Peptidase_M3_N"/>
    <property type="match status" value="1"/>
</dbReference>
<dbReference type="GO" id="GO:0004222">
    <property type="term" value="F:metalloendopeptidase activity"/>
    <property type="evidence" value="ECO:0007669"/>
    <property type="project" value="UniProtKB-UniRule"/>
</dbReference>
<dbReference type="Pfam" id="PF01432">
    <property type="entry name" value="Peptidase_M3"/>
    <property type="match status" value="1"/>
</dbReference>
<keyword evidence="4 6" id="KW-0862">Zinc</keyword>
<dbReference type="GO" id="GO:0046872">
    <property type="term" value="F:metal ion binding"/>
    <property type="evidence" value="ECO:0007669"/>
    <property type="project" value="UniProtKB-UniRule"/>
</dbReference>
<keyword evidence="3 6" id="KW-0378">Hydrolase</keyword>
<proteinExistence type="inferred from homology"/>
<dbReference type="OrthoDB" id="9766487at2"/>
<dbReference type="SUPFAM" id="SSF55486">
    <property type="entry name" value="Metalloproteases ('zincins'), catalytic domain"/>
    <property type="match status" value="1"/>
</dbReference>
<feature type="domain" description="Peptidase M3A/M3B catalytic" evidence="7">
    <location>
        <begin position="212"/>
        <end position="589"/>
    </location>
</feature>
<dbReference type="EC" id="3.4.24.-" evidence="6"/>
<dbReference type="Gene3D" id="1.20.140.70">
    <property type="entry name" value="Oligopeptidase f, N-terminal domain"/>
    <property type="match status" value="1"/>
</dbReference>
<dbReference type="Gene3D" id="1.10.287.830">
    <property type="entry name" value="putative peptidase helix hairpin domain like"/>
    <property type="match status" value="1"/>
</dbReference>
<dbReference type="PANTHER" id="PTHR11804:SF45">
    <property type="entry name" value="SIMILAR TO OLIGOENDOPEPTIDASE"/>
    <property type="match status" value="1"/>
</dbReference>
<evidence type="ECO:0000259" key="7">
    <source>
        <dbReference type="Pfam" id="PF01432"/>
    </source>
</evidence>
<accession>A0A3D8GNU5</accession>
<dbReference type="PANTHER" id="PTHR11804">
    <property type="entry name" value="PROTEASE M3 THIMET OLIGOPEPTIDASE-RELATED"/>
    <property type="match status" value="1"/>
</dbReference>
<dbReference type="GO" id="GO:0006508">
    <property type="term" value="P:proteolysis"/>
    <property type="evidence" value="ECO:0007669"/>
    <property type="project" value="UniProtKB-KW"/>
</dbReference>
<evidence type="ECO:0000256" key="4">
    <source>
        <dbReference type="ARBA" id="ARBA00022833"/>
    </source>
</evidence>
<comment type="similarity">
    <text evidence="6">Belongs to the peptidase M3B family.</text>
</comment>
<dbReference type="InterPro" id="IPR045090">
    <property type="entry name" value="Pept_M3A_M3B"/>
</dbReference>
<keyword evidence="10" id="KW-1185">Reference proteome</keyword>
<reference evidence="9 10" key="1">
    <citation type="submission" date="2018-07" db="EMBL/GenBank/DDBJ databases">
        <title>Bacillus sp. YLB-04 draft genome sequence.</title>
        <authorList>
            <person name="Yu L."/>
            <person name="Tang X."/>
        </authorList>
    </citation>
    <scope>NUCLEOTIDE SEQUENCE [LARGE SCALE GENOMIC DNA]</scope>
    <source>
        <strain evidence="9 10">YLB-04</strain>
    </source>
</reference>
<evidence type="ECO:0000313" key="10">
    <source>
        <dbReference type="Proteomes" id="UP000257144"/>
    </source>
</evidence>
<dbReference type="Gene3D" id="1.10.1370.20">
    <property type="entry name" value="Oligoendopeptidase f, C-terminal domain"/>
    <property type="match status" value="1"/>
</dbReference>